<feature type="transmembrane region" description="Helical" evidence="2">
    <location>
        <begin position="432"/>
        <end position="450"/>
    </location>
</feature>
<dbReference type="AlphaFoldDB" id="A0AAV5L0N7"/>
<keyword evidence="2" id="KW-1133">Transmembrane helix</keyword>
<comment type="caution">
    <text evidence="4">The sequence shown here is derived from an EMBL/GenBank/DDBJ whole genome shotgun (WGS) entry which is preliminary data.</text>
</comment>
<evidence type="ECO:0000256" key="1">
    <source>
        <dbReference type="SAM" id="Coils"/>
    </source>
</evidence>
<feature type="transmembrane region" description="Helical" evidence="2">
    <location>
        <begin position="462"/>
        <end position="481"/>
    </location>
</feature>
<accession>A0AAV5L0N7</accession>
<feature type="chain" id="PRO_5043730643" description="Protein GAMETE EXPRESSED 1" evidence="3">
    <location>
        <begin position="23"/>
        <end position="595"/>
    </location>
</feature>
<keyword evidence="1" id="KW-0175">Coiled coil</keyword>
<evidence type="ECO:0000313" key="5">
    <source>
        <dbReference type="Proteomes" id="UP001054252"/>
    </source>
</evidence>
<sequence length="595" mass="69052">MGRLNFLLHLLILISVLQTCLCWQPWGWMPFSSKTQPENKPVQGWEIEEHFSAEFSLRAADYREGIQVVENTRLKLRNSNSCWQKAYEQIFSACSEIISEDNERRQRFAWDLSNCFQNDSGRPLFPHCHQNSPMRKCLAKLDDISHQTYLKFFLETSSICYQLQAAAFRCQTEQLVNDLKNTAHFTEEKLENLEKKSDEMLKNSDDILESINMVDQQTREVSETTRQVSNHLAVVEEHSRAVFEQSQQIAVFQTELKAGQEKMKSNLEEGMASLHESYNNLGEKINDIKTETVKVEQKISEVGNAVSDKMTTLETKADDIGRMAGISLNNQQQLLDYQNLALRDLQSLTESQSEALRESRTSLQELFEFVHQQREMVLQRQDQLKRSHEDLGQSLKSMLEAQDAFAAKQAHMFVVLDKLFSLHNAMLVESRIIKAFFIYCISMFVVYLFTSTKQTYTVRPRLYIGLSASFLTEIVIVRFITNDVEQQTMIINLVRSLYAVLALVQLLYTISTYRDYELLNHQMLLTLMEKVNGIEKNSELMYDTDSDMEWSSWVDTDLPDDVNNLDDPDYTLPEEIGENSLAILPSRTYDLRRRR</sequence>
<evidence type="ECO:0008006" key="6">
    <source>
        <dbReference type="Google" id="ProtNLM"/>
    </source>
</evidence>
<evidence type="ECO:0000256" key="2">
    <source>
        <dbReference type="SAM" id="Phobius"/>
    </source>
</evidence>
<feature type="signal peptide" evidence="3">
    <location>
        <begin position="1"/>
        <end position="22"/>
    </location>
</feature>
<evidence type="ECO:0000256" key="3">
    <source>
        <dbReference type="SAM" id="SignalP"/>
    </source>
</evidence>
<dbReference type="Proteomes" id="UP001054252">
    <property type="component" value="Unassembled WGS sequence"/>
</dbReference>
<keyword evidence="5" id="KW-1185">Reference proteome</keyword>
<evidence type="ECO:0000313" key="4">
    <source>
        <dbReference type="EMBL" id="GKV30637.1"/>
    </source>
</evidence>
<protein>
    <recommendedName>
        <fullName evidence="6">Protein GAMETE EXPRESSED 1</fullName>
    </recommendedName>
</protein>
<name>A0AAV5L0N7_9ROSI</name>
<keyword evidence="2" id="KW-0812">Transmembrane</keyword>
<organism evidence="4 5">
    <name type="scientific">Rubroshorea leprosula</name>
    <dbReference type="NCBI Taxonomy" id="152421"/>
    <lineage>
        <taxon>Eukaryota</taxon>
        <taxon>Viridiplantae</taxon>
        <taxon>Streptophyta</taxon>
        <taxon>Embryophyta</taxon>
        <taxon>Tracheophyta</taxon>
        <taxon>Spermatophyta</taxon>
        <taxon>Magnoliopsida</taxon>
        <taxon>eudicotyledons</taxon>
        <taxon>Gunneridae</taxon>
        <taxon>Pentapetalae</taxon>
        <taxon>rosids</taxon>
        <taxon>malvids</taxon>
        <taxon>Malvales</taxon>
        <taxon>Dipterocarpaceae</taxon>
        <taxon>Rubroshorea</taxon>
    </lineage>
</organism>
<reference evidence="4 5" key="1">
    <citation type="journal article" date="2021" name="Commun. Biol.">
        <title>The genome of Shorea leprosula (Dipterocarpaceae) highlights the ecological relevance of drought in aseasonal tropical rainforests.</title>
        <authorList>
            <person name="Ng K.K.S."/>
            <person name="Kobayashi M.J."/>
            <person name="Fawcett J.A."/>
            <person name="Hatakeyama M."/>
            <person name="Paape T."/>
            <person name="Ng C.H."/>
            <person name="Ang C.C."/>
            <person name="Tnah L.H."/>
            <person name="Lee C.T."/>
            <person name="Nishiyama T."/>
            <person name="Sese J."/>
            <person name="O'Brien M.J."/>
            <person name="Copetti D."/>
            <person name="Mohd Noor M.I."/>
            <person name="Ong R.C."/>
            <person name="Putra M."/>
            <person name="Sireger I.Z."/>
            <person name="Indrioko S."/>
            <person name="Kosugi Y."/>
            <person name="Izuno A."/>
            <person name="Isagi Y."/>
            <person name="Lee S.L."/>
            <person name="Shimizu K.K."/>
        </authorList>
    </citation>
    <scope>NUCLEOTIDE SEQUENCE [LARGE SCALE GENOMIC DNA]</scope>
    <source>
        <strain evidence="4">214</strain>
    </source>
</reference>
<feature type="coiled-coil region" evidence="1">
    <location>
        <begin position="176"/>
        <end position="210"/>
    </location>
</feature>
<dbReference type="PANTHER" id="PTHR33538:SF2">
    <property type="entry name" value="PROTEIN GAMETE EXPRESSED 1"/>
    <property type="match status" value="1"/>
</dbReference>
<proteinExistence type="predicted"/>
<keyword evidence="3" id="KW-0732">Signal</keyword>
<dbReference type="InterPro" id="IPR040346">
    <property type="entry name" value="GEX1/Brambleberry"/>
</dbReference>
<gene>
    <name evidence="4" type="ORF">SLEP1_g39427</name>
</gene>
<dbReference type="PANTHER" id="PTHR33538">
    <property type="entry name" value="PROTEIN GAMETE EXPRESSED 1"/>
    <property type="match status" value="1"/>
</dbReference>
<keyword evidence="2" id="KW-0472">Membrane</keyword>
<dbReference type="EMBL" id="BPVZ01000088">
    <property type="protein sequence ID" value="GKV30637.1"/>
    <property type="molecule type" value="Genomic_DNA"/>
</dbReference>
<feature type="transmembrane region" description="Helical" evidence="2">
    <location>
        <begin position="493"/>
        <end position="513"/>
    </location>
</feature>